<gene>
    <name evidence="13" type="ORF">FIBSPDRAFT_773309</name>
</gene>
<feature type="compositionally biased region" description="Basic and acidic residues" evidence="9">
    <location>
        <begin position="342"/>
        <end position="365"/>
    </location>
</feature>
<dbReference type="Pfam" id="PF00069">
    <property type="entry name" value="Pkinase"/>
    <property type="match status" value="1"/>
</dbReference>
<dbReference type="InterPro" id="IPR033698">
    <property type="entry name" value="POLO_box_Plk4_2"/>
</dbReference>
<evidence type="ECO:0000256" key="5">
    <source>
        <dbReference type="ARBA" id="ARBA00022741"/>
    </source>
</evidence>
<keyword evidence="4" id="KW-0808">Transferase</keyword>
<dbReference type="PROSITE" id="PS00107">
    <property type="entry name" value="PROTEIN_KINASE_ATP"/>
    <property type="match status" value="1"/>
</dbReference>
<dbReference type="AlphaFoldDB" id="A0A166WBA0"/>
<dbReference type="PROSITE" id="PS50011">
    <property type="entry name" value="PROTEIN_KINASE_DOM"/>
    <property type="match status" value="1"/>
</dbReference>
<keyword evidence="6" id="KW-0418">Kinase</keyword>
<feature type="binding site" evidence="8">
    <location>
        <position position="52"/>
    </location>
    <ligand>
        <name>ATP</name>
        <dbReference type="ChEBI" id="CHEBI:30616"/>
    </ligand>
</feature>
<evidence type="ECO:0000259" key="10">
    <source>
        <dbReference type="PROSITE" id="PS50011"/>
    </source>
</evidence>
<dbReference type="Gene3D" id="1.10.510.10">
    <property type="entry name" value="Transferase(Phosphotransferase) domain 1"/>
    <property type="match status" value="1"/>
</dbReference>
<evidence type="ECO:0000259" key="12">
    <source>
        <dbReference type="PROSITE" id="PS51985"/>
    </source>
</evidence>
<evidence type="ECO:0000259" key="11">
    <source>
        <dbReference type="PROSITE" id="PS51984"/>
    </source>
</evidence>
<feature type="region of interest" description="Disordered" evidence="9">
    <location>
        <begin position="426"/>
        <end position="449"/>
    </location>
</feature>
<evidence type="ECO:0000256" key="3">
    <source>
        <dbReference type="ARBA" id="ARBA00022527"/>
    </source>
</evidence>
<feature type="compositionally biased region" description="Polar residues" evidence="9">
    <location>
        <begin position="301"/>
        <end position="312"/>
    </location>
</feature>
<dbReference type="InterPro" id="IPR008271">
    <property type="entry name" value="Ser/Thr_kinase_AS"/>
</dbReference>
<dbReference type="InterPro" id="IPR011009">
    <property type="entry name" value="Kinase-like_dom_sf"/>
</dbReference>
<feature type="compositionally biased region" description="Basic and acidic residues" evidence="9">
    <location>
        <begin position="426"/>
        <end position="439"/>
    </location>
</feature>
<dbReference type="PROSITE" id="PS51984">
    <property type="entry name" value="CPB1"/>
    <property type="match status" value="1"/>
</dbReference>
<keyword evidence="3" id="KW-0723">Serine/threonine-protein kinase</keyword>
<dbReference type="GO" id="GO:0004674">
    <property type="term" value="F:protein serine/threonine kinase activity"/>
    <property type="evidence" value="ECO:0007669"/>
    <property type="project" value="UniProtKB-KW"/>
</dbReference>
<keyword evidence="7 8" id="KW-0067">ATP-binding</keyword>
<proteinExistence type="predicted"/>
<evidence type="ECO:0000256" key="1">
    <source>
        <dbReference type="ARBA" id="ARBA00004496"/>
    </source>
</evidence>
<dbReference type="Gene3D" id="3.30.1120.120">
    <property type="match status" value="1"/>
</dbReference>
<comment type="subcellular location">
    <subcellularLocation>
        <location evidence="1">Cytoplasm</location>
    </subcellularLocation>
</comment>
<name>A0A166WBA0_9AGAM</name>
<feature type="domain" description="Protein kinase" evidence="10">
    <location>
        <begin position="19"/>
        <end position="268"/>
    </location>
</feature>
<dbReference type="GO" id="GO:0005737">
    <property type="term" value="C:cytoplasm"/>
    <property type="evidence" value="ECO:0007669"/>
    <property type="project" value="UniProtKB-SubCell"/>
</dbReference>
<dbReference type="InterPro" id="IPR033699">
    <property type="entry name" value="POLO_box_Plk4_1"/>
</dbReference>
<dbReference type="GO" id="GO:0005634">
    <property type="term" value="C:nucleus"/>
    <property type="evidence" value="ECO:0007669"/>
    <property type="project" value="TreeGrafter"/>
</dbReference>
<dbReference type="STRING" id="436010.A0A166WBA0"/>
<dbReference type="SMART" id="SM00220">
    <property type="entry name" value="S_TKc"/>
    <property type="match status" value="1"/>
</dbReference>
<dbReference type="EMBL" id="KV417482">
    <property type="protein sequence ID" value="KZP33580.1"/>
    <property type="molecule type" value="Genomic_DNA"/>
</dbReference>
<dbReference type="InterPro" id="IPR000719">
    <property type="entry name" value="Prot_kinase_dom"/>
</dbReference>
<feature type="compositionally biased region" description="Low complexity" evidence="9">
    <location>
        <begin position="366"/>
        <end position="377"/>
    </location>
</feature>
<feature type="compositionally biased region" description="Basic and acidic residues" evidence="9">
    <location>
        <begin position="378"/>
        <end position="387"/>
    </location>
</feature>
<dbReference type="PROSITE" id="PS00108">
    <property type="entry name" value="PROTEIN_KINASE_ST"/>
    <property type="match status" value="1"/>
</dbReference>
<dbReference type="PROSITE" id="PS51985">
    <property type="entry name" value="CPB2"/>
    <property type="match status" value="1"/>
</dbReference>
<evidence type="ECO:0000256" key="2">
    <source>
        <dbReference type="ARBA" id="ARBA00022490"/>
    </source>
</evidence>
<keyword evidence="5 8" id="KW-0547">Nucleotide-binding</keyword>
<dbReference type="InterPro" id="IPR046437">
    <property type="entry name" value="Ser_Thr-PK_POLO_box_1_sf"/>
</dbReference>
<feature type="region of interest" description="Disordered" evidence="9">
    <location>
        <begin position="280"/>
        <end position="387"/>
    </location>
</feature>
<evidence type="ECO:0000256" key="8">
    <source>
        <dbReference type="PROSITE-ProRule" id="PRU10141"/>
    </source>
</evidence>
<dbReference type="SUPFAM" id="SSF56112">
    <property type="entry name" value="Protein kinase-like (PK-like)"/>
    <property type="match status" value="1"/>
</dbReference>
<accession>A0A166WBA0</accession>
<organism evidence="13 14">
    <name type="scientific">Athelia psychrophila</name>
    <dbReference type="NCBI Taxonomy" id="1759441"/>
    <lineage>
        <taxon>Eukaryota</taxon>
        <taxon>Fungi</taxon>
        <taxon>Dikarya</taxon>
        <taxon>Basidiomycota</taxon>
        <taxon>Agaricomycotina</taxon>
        <taxon>Agaricomycetes</taxon>
        <taxon>Agaricomycetidae</taxon>
        <taxon>Atheliales</taxon>
        <taxon>Atheliaceae</taxon>
        <taxon>Athelia</taxon>
    </lineage>
</organism>
<evidence type="ECO:0000256" key="4">
    <source>
        <dbReference type="ARBA" id="ARBA00022679"/>
    </source>
</evidence>
<evidence type="ECO:0000256" key="9">
    <source>
        <dbReference type="SAM" id="MobiDB-lite"/>
    </source>
</evidence>
<dbReference type="InterPro" id="IPR017441">
    <property type="entry name" value="Protein_kinase_ATP_BS"/>
</dbReference>
<sequence length="913" mass="101277">MKHSTLLLKKGLPDSLENYIIQDCIGQGATSSVYVAICNKGRLRDRKLAIKKRESEEHADALTTLHLSLHHPAIVSMFSAFLARCASYEVMELCPRGSLFGLLNSRYDHCLSEPEIRGALKSLVDALMYLRNERVLHRDIKPENVLITEDGRVKLSNFGLATRLPSASSAISISGGSPNYVSPEMALLKHYSFPTDVWSLGCVVLTCLTGSTPFEAEDAPAVLDKVCTGSFTLPLSISTEARNLISSLLRTDVNRRMGLDSILKQSFFCRDSMTITIQQNPATSKRLDPSQPRLTGVLADSNASCRAQNQQGARMKENISPRQSGPDPCSDLGKRKSSIALSHKDSLISDLERTQKTPSLIDDRGSSTSTVSVSVSESPREEPGVEEKPYIKTRLPVPKSGLFSQTHMNRASSRTSLTSLKLHFARKEEQKNRNSEKENANLQNRAQETRLKILTKPPLKTAVTQSIKTADEAGTQIYVPIGMSRPTSISVSSLRPQTHKIAHGQLTILQSRSLLIDFREGERRKGNKGREVLLVNMDGSQIEVHSAPHLSSPCCLVEPTAAYPISMLPAVYWKQYADAGRAIEQVKRKAPQVVFFNADSKCTLMSNKPQADIEIIYPSNCSSSRSRTAEHGHASSTRLRIRLSRQQKTLEISRFIASEDFQLKAGEWTTKTFNIFDGLAQLCDQNSSHFDDIERSAMNDLREFVTICEAVEVLPKDHLVLASSAPVSSLQPHDLDSQSNHCRDPGATTSTCTTKISTLGLTQCPPKLLQPLGRPTLDIKESGDGWKLAPDVDLALKSQSRIMPTESLPHWSRDEFSDEAPLGDAGIQTRFLPSVGWCMRYGGIVSQGGRYRIMFLDGVTLDIDVDEEYAEFKSLSGDVTRHRIGEFTSKRKVSERMKMFQEFVSMFEDHPHE</sequence>
<protein>
    <submittedName>
        <fullName evidence="13">Kinase-like protein</fullName>
    </submittedName>
</protein>
<dbReference type="GO" id="GO:0005524">
    <property type="term" value="F:ATP binding"/>
    <property type="evidence" value="ECO:0007669"/>
    <property type="project" value="UniProtKB-UniRule"/>
</dbReference>
<evidence type="ECO:0000256" key="7">
    <source>
        <dbReference type="ARBA" id="ARBA00022840"/>
    </source>
</evidence>
<keyword evidence="14" id="KW-1185">Reference proteome</keyword>
<dbReference type="Proteomes" id="UP000076532">
    <property type="component" value="Unassembled WGS sequence"/>
</dbReference>
<feature type="domain" description="Cryptic POLO box 1 (CPB1)" evidence="11">
    <location>
        <begin position="481"/>
        <end position="589"/>
    </location>
</feature>
<dbReference type="OrthoDB" id="408964at2759"/>
<dbReference type="PANTHER" id="PTHR24345:SF91">
    <property type="entry name" value="SERINE_THREONINE-PROTEIN KINASE PLK4"/>
    <property type="match status" value="1"/>
</dbReference>
<feature type="domain" description="Cryptic POLO box 2 (CPB2)" evidence="12">
    <location>
        <begin position="590"/>
        <end position="739"/>
    </location>
</feature>
<dbReference type="PANTHER" id="PTHR24345">
    <property type="entry name" value="SERINE/THREONINE-PROTEIN KINASE PLK"/>
    <property type="match status" value="1"/>
</dbReference>
<evidence type="ECO:0000313" key="14">
    <source>
        <dbReference type="Proteomes" id="UP000076532"/>
    </source>
</evidence>
<evidence type="ECO:0000313" key="13">
    <source>
        <dbReference type="EMBL" id="KZP33580.1"/>
    </source>
</evidence>
<keyword evidence="2" id="KW-0963">Cytoplasm</keyword>
<reference evidence="13 14" key="1">
    <citation type="journal article" date="2016" name="Mol. Biol. Evol.">
        <title>Comparative Genomics of Early-Diverging Mushroom-Forming Fungi Provides Insights into the Origins of Lignocellulose Decay Capabilities.</title>
        <authorList>
            <person name="Nagy L.G."/>
            <person name="Riley R."/>
            <person name="Tritt A."/>
            <person name="Adam C."/>
            <person name="Daum C."/>
            <person name="Floudas D."/>
            <person name="Sun H."/>
            <person name="Yadav J.S."/>
            <person name="Pangilinan J."/>
            <person name="Larsson K.H."/>
            <person name="Matsuura K."/>
            <person name="Barry K."/>
            <person name="Labutti K."/>
            <person name="Kuo R."/>
            <person name="Ohm R.A."/>
            <person name="Bhattacharya S.S."/>
            <person name="Shirouzu T."/>
            <person name="Yoshinaga Y."/>
            <person name="Martin F.M."/>
            <person name="Grigoriev I.V."/>
            <person name="Hibbett D.S."/>
        </authorList>
    </citation>
    <scope>NUCLEOTIDE SEQUENCE [LARGE SCALE GENOMIC DNA]</scope>
    <source>
        <strain evidence="13 14">CBS 109695</strain>
    </source>
</reference>
<evidence type="ECO:0000256" key="6">
    <source>
        <dbReference type="ARBA" id="ARBA00022777"/>
    </source>
</evidence>